<dbReference type="RefSeq" id="WP_153651839.1">
    <property type="nucleotide sequence ID" value="NZ_CP045737.1"/>
</dbReference>
<dbReference type="AlphaFoldDB" id="A0A5Q2MDB9"/>
<evidence type="ECO:0000313" key="2">
    <source>
        <dbReference type="EMBL" id="QGG40568.1"/>
    </source>
</evidence>
<evidence type="ECO:0000313" key="3">
    <source>
        <dbReference type="Proteomes" id="UP000392064"/>
    </source>
</evidence>
<proteinExistence type="predicted"/>
<feature type="region of interest" description="Disordered" evidence="1">
    <location>
        <begin position="71"/>
        <end position="90"/>
    </location>
</feature>
<accession>A0A5Q2MDB9</accession>
<organism evidence="2 3">
    <name type="scientific">Aeromicrobium yanjiei</name>
    <dbReference type="NCBI Taxonomy" id="2662028"/>
    <lineage>
        <taxon>Bacteria</taxon>
        <taxon>Bacillati</taxon>
        <taxon>Actinomycetota</taxon>
        <taxon>Actinomycetes</taxon>
        <taxon>Propionibacteriales</taxon>
        <taxon>Nocardioidaceae</taxon>
        <taxon>Aeromicrobium</taxon>
    </lineage>
</organism>
<gene>
    <name evidence="2" type="ORF">GEV26_03870</name>
</gene>
<dbReference type="EMBL" id="CP045737">
    <property type="protein sequence ID" value="QGG40568.1"/>
    <property type="molecule type" value="Genomic_DNA"/>
</dbReference>
<evidence type="ECO:0008006" key="4">
    <source>
        <dbReference type="Google" id="ProtNLM"/>
    </source>
</evidence>
<reference evidence="2 3" key="1">
    <citation type="submission" date="2019-11" db="EMBL/GenBank/DDBJ databases">
        <authorList>
            <person name="Li J."/>
        </authorList>
    </citation>
    <scope>NUCLEOTIDE SEQUENCE [LARGE SCALE GENOMIC DNA]</scope>
    <source>
        <strain evidence="2 3">MF47</strain>
    </source>
</reference>
<protein>
    <recommendedName>
        <fullName evidence="4">Transposase</fullName>
    </recommendedName>
</protein>
<evidence type="ECO:0000256" key="1">
    <source>
        <dbReference type="SAM" id="MobiDB-lite"/>
    </source>
</evidence>
<sequence>MTGEVIRSSKTTAVRYEKSRPGELAHMDVKKFRRIPEGGGWRTRGETVTNHQSRLNKTGVGHDHVQPLVDNYSRLPPDQPPVTNVMAGYT</sequence>
<dbReference type="KEGG" id="aef:GEV26_03870"/>
<keyword evidence="3" id="KW-1185">Reference proteome</keyword>
<name>A0A5Q2MDB9_9ACTN</name>
<dbReference type="Proteomes" id="UP000392064">
    <property type="component" value="Chromosome"/>
</dbReference>